<dbReference type="Pfam" id="PF10282">
    <property type="entry name" value="Lactonase"/>
    <property type="match status" value="1"/>
</dbReference>
<reference evidence="3" key="2">
    <citation type="journal article" date="2021" name="Microbiome">
        <title>Successional dynamics and alternative stable states in a saline activated sludge microbial community over 9 years.</title>
        <authorList>
            <person name="Wang Y."/>
            <person name="Ye J."/>
            <person name="Ju F."/>
            <person name="Liu L."/>
            <person name="Boyd J.A."/>
            <person name="Deng Y."/>
            <person name="Parks D.H."/>
            <person name="Jiang X."/>
            <person name="Yin X."/>
            <person name="Woodcroft B.J."/>
            <person name="Tyson G.W."/>
            <person name="Hugenholtz P."/>
            <person name="Polz M.F."/>
            <person name="Zhang T."/>
        </authorList>
    </citation>
    <scope>NUCLEOTIDE SEQUENCE</scope>
    <source>
        <strain evidence="3">HKST-UBA01</strain>
    </source>
</reference>
<evidence type="ECO:0000256" key="2">
    <source>
        <dbReference type="SAM" id="SignalP"/>
    </source>
</evidence>
<evidence type="ECO:0000256" key="1">
    <source>
        <dbReference type="SAM" id="MobiDB-lite"/>
    </source>
</evidence>
<dbReference type="InterPro" id="IPR015943">
    <property type="entry name" value="WD40/YVTN_repeat-like_dom_sf"/>
</dbReference>
<dbReference type="PROSITE" id="PS51257">
    <property type="entry name" value="PROKAR_LIPOPROTEIN"/>
    <property type="match status" value="1"/>
</dbReference>
<feature type="compositionally biased region" description="Basic and acidic residues" evidence="1">
    <location>
        <begin position="271"/>
        <end position="292"/>
    </location>
</feature>
<organism evidence="3 4">
    <name type="scientific">Eiseniibacteriota bacterium</name>
    <dbReference type="NCBI Taxonomy" id="2212470"/>
    <lineage>
        <taxon>Bacteria</taxon>
        <taxon>Candidatus Eiseniibacteriota</taxon>
    </lineage>
</organism>
<dbReference type="AlphaFoldDB" id="A0A956LWU6"/>
<feature type="region of interest" description="Disordered" evidence="1">
    <location>
        <begin position="251"/>
        <end position="352"/>
    </location>
</feature>
<name>A0A956LWU6_UNCEI</name>
<proteinExistence type="predicted"/>
<dbReference type="Gene3D" id="2.130.10.10">
    <property type="entry name" value="YVTN repeat-like/Quinoprotein amine dehydrogenase"/>
    <property type="match status" value="1"/>
</dbReference>
<sequence>MRKWLPLAAMLTLVVGCADEPTQPVPDTAPDAEAITQGRHGSNNGSFVIANRGSGTISVVDERTQEVRTITLPAGPGEPTPEPMYVVYNRGRVFVGDRANSRVAVFDARTYDPEGTAPTGNGVFHMWATPTGRQLWVNNDVDNTTTVIDTRDLSVIATVDTPADLVAMGGKPHDVIVGPFGRLAYVSVLGVAGDDDYVVQYDTRHFREVGRAAVGKDPHLSLARQHDRLYVPCQNSDVVIVLNRFTMEEMTRGRRPGRARRGDVAGRPALLHREPPRGRDRRALHDRHAPERRGRRCGRQSLSGASQHRAQPQRPASVPDALRSRGGQGHDLPGHRGRAPHRLRLGGDGGPQSVRTRLRAALGMLVAAGG</sequence>
<feature type="compositionally biased region" description="Polar residues" evidence="1">
    <location>
        <begin position="300"/>
        <end position="310"/>
    </location>
</feature>
<dbReference type="InterPro" id="IPR051200">
    <property type="entry name" value="Host-pathogen_enzymatic-act"/>
</dbReference>
<protein>
    <submittedName>
        <fullName evidence="3">YncE family protein</fullName>
    </submittedName>
</protein>
<dbReference type="PANTHER" id="PTHR47197:SF3">
    <property type="entry name" value="DIHYDRO-HEME D1 DEHYDROGENASE"/>
    <property type="match status" value="1"/>
</dbReference>
<gene>
    <name evidence="3" type="ORF">KC729_04795</name>
</gene>
<feature type="chain" id="PRO_5037926202" evidence="2">
    <location>
        <begin position="19"/>
        <end position="370"/>
    </location>
</feature>
<accession>A0A956LWU6</accession>
<feature type="signal peptide" evidence="2">
    <location>
        <begin position="1"/>
        <end position="18"/>
    </location>
</feature>
<feature type="compositionally biased region" description="Basic residues" evidence="1">
    <location>
        <begin position="335"/>
        <end position="344"/>
    </location>
</feature>
<dbReference type="Proteomes" id="UP000697710">
    <property type="component" value="Unassembled WGS sequence"/>
</dbReference>
<keyword evidence="2" id="KW-0732">Signal</keyword>
<dbReference type="PANTHER" id="PTHR47197">
    <property type="entry name" value="PROTEIN NIRF"/>
    <property type="match status" value="1"/>
</dbReference>
<dbReference type="SUPFAM" id="SSF51004">
    <property type="entry name" value="C-terminal (heme d1) domain of cytochrome cd1-nitrite reductase"/>
    <property type="match status" value="1"/>
</dbReference>
<evidence type="ECO:0000313" key="3">
    <source>
        <dbReference type="EMBL" id="MCA9726979.1"/>
    </source>
</evidence>
<dbReference type="InterPro" id="IPR019405">
    <property type="entry name" value="Lactonase_7-beta_prop"/>
</dbReference>
<evidence type="ECO:0000313" key="4">
    <source>
        <dbReference type="Proteomes" id="UP000697710"/>
    </source>
</evidence>
<dbReference type="EMBL" id="JAGQHR010000092">
    <property type="protein sequence ID" value="MCA9726979.1"/>
    <property type="molecule type" value="Genomic_DNA"/>
</dbReference>
<comment type="caution">
    <text evidence="3">The sequence shown here is derived from an EMBL/GenBank/DDBJ whole genome shotgun (WGS) entry which is preliminary data.</text>
</comment>
<reference evidence="3" key="1">
    <citation type="submission" date="2020-04" db="EMBL/GenBank/DDBJ databases">
        <authorList>
            <person name="Zhang T."/>
        </authorList>
    </citation>
    <scope>NUCLEOTIDE SEQUENCE</scope>
    <source>
        <strain evidence="3">HKST-UBA01</strain>
    </source>
</reference>
<dbReference type="InterPro" id="IPR011048">
    <property type="entry name" value="Haem_d1_sf"/>
</dbReference>